<dbReference type="InterPro" id="IPR020449">
    <property type="entry name" value="Tscrpt_reg_AraC-type_HTH"/>
</dbReference>
<dbReference type="InterPro" id="IPR018062">
    <property type="entry name" value="HTH_AraC-typ_CS"/>
</dbReference>
<dbReference type="Proteomes" id="UP001589776">
    <property type="component" value="Unassembled WGS sequence"/>
</dbReference>
<dbReference type="PANTHER" id="PTHR40055">
    <property type="entry name" value="TRANSCRIPTIONAL REGULATOR YGIV-RELATED"/>
    <property type="match status" value="1"/>
</dbReference>
<dbReference type="InterPro" id="IPR009057">
    <property type="entry name" value="Homeodomain-like_sf"/>
</dbReference>
<reference evidence="5 6" key="1">
    <citation type="submission" date="2024-09" db="EMBL/GenBank/DDBJ databases">
        <authorList>
            <person name="Sun Q."/>
            <person name="Mori K."/>
        </authorList>
    </citation>
    <scope>NUCLEOTIDE SEQUENCE [LARGE SCALE GENOMIC DNA]</scope>
    <source>
        <strain evidence="5 6">CCM 7759</strain>
    </source>
</reference>
<protein>
    <submittedName>
        <fullName evidence="5">GyrI-like domain-containing protein</fullName>
    </submittedName>
</protein>
<dbReference type="SMART" id="SM00342">
    <property type="entry name" value="HTH_ARAC"/>
    <property type="match status" value="1"/>
</dbReference>
<organism evidence="5 6">
    <name type="scientific">Paenibacillus chartarius</name>
    <dbReference type="NCBI Taxonomy" id="747481"/>
    <lineage>
        <taxon>Bacteria</taxon>
        <taxon>Bacillati</taxon>
        <taxon>Bacillota</taxon>
        <taxon>Bacilli</taxon>
        <taxon>Bacillales</taxon>
        <taxon>Paenibacillaceae</taxon>
        <taxon>Paenibacillus</taxon>
    </lineage>
</organism>
<dbReference type="SMART" id="SM00871">
    <property type="entry name" value="AraC_E_bind"/>
    <property type="match status" value="1"/>
</dbReference>
<dbReference type="InterPro" id="IPR050908">
    <property type="entry name" value="SmbC-like"/>
</dbReference>
<evidence type="ECO:0000256" key="1">
    <source>
        <dbReference type="ARBA" id="ARBA00023015"/>
    </source>
</evidence>
<dbReference type="Pfam" id="PF12833">
    <property type="entry name" value="HTH_18"/>
    <property type="match status" value="1"/>
</dbReference>
<evidence type="ECO:0000313" key="5">
    <source>
        <dbReference type="EMBL" id="MFC0210894.1"/>
    </source>
</evidence>
<evidence type="ECO:0000256" key="3">
    <source>
        <dbReference type="ARBA" id="ARBA00023163"/>
    </source>
</evidence>
<keyword evidence="6" id="KW-1185">Reference proteome</keyword>
<dbReference type="Gene3D" id="3.20.80.10">
    <property type="entry name" value="Regulatory factor, effector binding domain"/>
    <property type="match status" value="1"/>
</dbReference>
<keyword evidence="1" id="KW-0805">Transcription regulation</keyword>
<dbReference type="Gene3D" id="1.10.10.60">
    <property type="entry name" value="Homeodomain-like"/>
    <property type="match status" value="2"/>
</dbReference>
<proteinExistence type="predicted"/>
<dbReference type="PROSITE" id="PS00041">
    <property type="entry name" value="HTH_ARAC_FAMILY_1"/>
    <property type="match status" value="1"/>
</dbReference>
<comment type="caution">
    <text evidence="5">The sequence shown here is derived from an EMBL/GenBank/DDBJ whole genome shotgun (WGS) entry which is preliminary data.</text>
</comment>
<dbReference type="PROSITE" id="PS01124">
    <property type="entry name" value="HTH_ARAC_FAMILY_2"/>
    <property type="match status" value="1"/>
</dbReference>
<dbReference type="EMBL" id="JBHLWN010000002">
    <property type="protein sequence ID" value="MFC0210894.1"/>
    <property type="molecule type" value="Genomic_DNA"/>
</dbReference>
<accession>A0ABV6DE29</accession>
<gene>
    <name evidence="5" type="ORF">ACFFK0_00265</name>
</gene>
<dbReference type="InterPro" id="IPR029442">
    <property type="entry name" value="GyrI-like"/>
</dbReference>
<keyword evidence="2" id="KW-0238">DNA-binding</keyword>
<dbReference type="PANTHER" id="PTHR40055:SF1">
    <property type="entry name" value="TRANSCRIPTIONAL REGULATOR YGIV-RELATED"/>
    <property type="match status" value="1"/>
</dbReference>
<dbReference type="Pfam" id="PF06445">
    <property type="entry name" value="GyrI-like"/>
    <property type="match status" value="1"/>
</dbReference>
<evidence type="ECO:0000313" key="6">
    <source>
        <dbReference type="Proteomes" id="UP001589776"/>
    </source>
</evidence>
<dbReference type="SUPFAM" id="SSF46689">
    <property type="entry name" value="Homeodomain-like"/>
    <property type="match status" value="2"/>
</dbReference>
<dbReference type="InterPro" id="IPR011256">
    <property type="entry name" value="Reg_factor_effector_dom_sf"/>
</dbReference>
<dbReference type="InterPro" id="IPR018060">
    <property type="entry name" value="HTH_AraC"/>
</dbReference>
<evidence type="ECO:0000259" key="4">
    <source>
        <dbReference type="PROSITE" id="PS01124"/>
    </source>
</evidence>
<dbReference type="SUPFAM" id="SSF55136">
    <property type="entry name" value="Probable bacterial effector-binding domain"/>
    <property type="match status" value="1"/>
</dbReference>
<dbReference type="PRINTS" id="PR00032">
    <property type="entry name" value="HTHARAC"/>
</dbReference>
<dbReference type="RefSeq" id="WP_377467453.1">
    <property type="nucleotide sequence ID" value="NZ_JBHLWN010000002.1"/>
</dbReference>
<dbReference type="InterPro" id="IPR010499">
    <property type="entry name" value="AraC_E-bd"/>
</dbReference>
<keyword evidence="3" id="KW-0804">Transcription</keyword>
<feature type="domain" description="HTH araC/xylS-type" evidence="4">
    <location>
        <begin position="12"/>
        <end position="111"/>
    </location>
</feature>
<sequence>MELNEDHIFKVNQAMYFIETHLDRELSLREISEVVAFSPFHFHRMFSIVTGETLHSYVLRVRLETAARHILLYPGDSITDISARLGFSSISNFSRAFQKRFGMAPIQYRRSGKQAPQLAPRSLPTPTNLQPPSYPIEIRSLPSLYVACKPFRQARMGLMNNKVTSAFRDVGDWCRRNVPDQAPRTTLLSSGEENWHILPNSMAYDACMTVPDHIVSEAQAIRTKRLPGGLYAVCRLEKRAEHPSAFAEAIREMTWASEHMYVHWIPNHSYRLDDRPGLHIFYTEPTNPSIVMECCLPIAPLNPQKSKK</sequence>
<evidence type="ECO:0000256" key="2">
    <source>
        <dbReference type="ARBA" id="ARBA00023125"/>
    </source>
</evidence>
<name>A0ABV6DE29_9BACL</name>